<accession>A0A670YT87</accession>
<dbReference type="CTD" id="4717"/>
<keyword evidence="18" id="KW-1185">Reference proteome</keyword>
<keyword evidence="9" id="KW-0999">Mitochondrion inner membrane</keyword>
<dbReference type="GO" id="GO:0045271">
    <property type="term" value="C:respiratory chain complex I"/>
    <property type="evidence" value="ECO:0007669"/>
    <property type="project" value="InterPro"/>
</dbReference>
<keyword evidence="6" id="KW-0813">Transport</keyword>
<evidence type="ECO:0000313" key="18">
    <source>
        <dbReference type="Proteomes" id="UP000472273"/>
    </source>
</evidence>
<keyword evidence="11" id="KW-0249">Electron transport</keyword>
<dbReference type="KEGG" id="ptex:113434725"/>
<dbReference type="Pfam" id="PF15088">
    <property type="entry name" value="NADH_dh_m_C1"/>
    <property type="match status" value="1"/>
</dbReference>
<evidence type="ECO:0000256" key="2">
    <source>
        <dbReference type="ARBA" id="ARBA00004434"/>
    </source>
</evidence>
<dbReference type="Ensembl" id="ENSPTXT00000014679.1">
    <property type="protein sequence ID" value="ENSPTXP00000014229.1"/>
    <property type="gene ID" value="ENSPTXG00000009870.1"/>
</dbReference>
<keyword evidence="8" id="KW-0812">Transmembrane</keyword>
<keyword evidence="14" id="KW-0472">Membrane</keyword>
<dbReference type="GeneTree" id="ENSGT01030000235247"/>
<dbReference type="AlphaFoldDB" id="A0A670YT87"/>
<organism evidence="17 18">
    <name type="scientific">Pseudonaja textilis</name>
    <name type="common">Eastern brown snake</name>
    <dbReference type="NCBI Taxonomy" id="8673"/>
    <lineage>
        <taxon>Eukaryota</taxon>
        <taxon>Metazoa</taxon>
        <taxon>Chordata</taxon>
        <taxon>Craniata</taxon>
        <taxon>Vertebrata</taxon>
        <taxon>Euteleostomi</taxon>
        <taxon>Lepidosauria</taxon>
        <taxon>Squamata</taxon>
        <taxon>Bifurcata</taxon>
        <taxon>Unidentata</taxon>
        <taxon>Episquamata</taxon>
        <taxon>Toxicofera</taxon>
        <taxon>Serpentes</taxon>
        <taxon>Colubroidea</taxon>
        <taxon>Elapidae</taxon>
        <taxon>Hydrophiinae</taxon>
        <taxon>Pseudonaja</taxon>
    </lineage>
</organism>
<evidence type="ECO:0000256" key="11">
    <source>
        <dbReference type="ARBA" id="ARBA00022982"/>
    </source>
</evidence>
<reference evidence="17" key="1">
    <citation type="submission" date="2025-08" db="UniProtKB">
        <authorList>
            <consortium name="Ensembl"/>
        </authorList>
    </citation>
    <scope>IDENTIFICATION</scope>
</reference>
<protein>
    <recommendedName>
        <fullName evidence="5">NADH dehydrogenase [ubiquinone] 1 subunit C1, mitochondrial</fullName>
    </recommendedName>
    <alternativeName>
        <fullName evidence="15">Complex I-KFYI</fullName>
    </alternativeName>
    <alternativeName>
        <fullName evidence="16">NADH-ubiquinone oxidoreductase KFYI subunit</fullName>
    </alternativeName>
</protein>
<dbReference type="OMA" id="NEHQAEY"/>
<evidence type="ECO:0000256" key="12">
    <source>
        <dbReference type="ARBA" id="ARBA00022989"/>
    </source>
</evidence>
<evidence type="ECO:0000256" key="3">
    <source>
        <dbReference type="ARBA" id="ARBA00008713"/>
    </source>
</evidence>
<comment type="subunit">
    <text evidence="4">Complex I is composed of 45 different subunits.</text>
</comment>
<evidence type="ECO:0000256" key="4">
    <source>
        <dbReference type="ARBA" id="ARBA00011533"/>
    </source>
</evidence>
<evidence type="ECO:0000256" key="6">
    <source>
        <dbReference type="ARBA" id="ARBA00022448"/>
    </source>
</evidence>
<comment type="subcellular location">
    <subcellularLocation>
        <location evidence="2">Mitochondrion inner membrane</location>
        <topology evidence="2">Single-pass membrane protein</topology>
    </subcellularLocation>
</comment>
<evidence type="ECO:0000256" key="9">
    <source>
        <dbReference type="ARBA" id="ARBA00022792"/>
    </source>
</evidence>
<evidence type="ECO:0000256" key="16">
    <source>
        <dbReference type="ARBA" id="ARBA00032841"/>
    </source>
</evidence>
<evidence type="ECO:0000256" key="5">
    <source>
        <dbReference type="ARBA" id="ARBA00016767"/>
    </source>
</evidence>
<keyword evidence="12" id="KW-1133">Transmembrane helix</keyword>
<sequence>MAATLRAAKRFLQVPSKVTPSLSRSVFQVGREDLKNPNWMKVGLSLSSTVLLWVMLIKHHNYEMAEYERRKKEQDS</sequence>
<name>A0A670YT87_PSETE</name>
<dbReference type="GO" id="GO:0005743">
    <property type="term" value="C:mitochondrial inner membrane"/>
    <property type="evidence" value="ECO:0007669"/>
    <property type="project" value="UniProtKB-SubCell"/>
</dbReference>
<dbReference type="InterPro" id="IPR026192">
    <property type="entry name" value="NDUFC1"/>
</dbReference>
<dbReference type="Proteomes" id="UP000472273">
    <property type="component" value="Unplaced"/>
</dbReference>
<evidence type="ECO:0000256" key="15">
    <source>
        <dbReference type="ARBA" id="ARBA00030166"/>
    </source>
</evidence>
<dbReference type="RefSeq" id="XP_026553849.1">
    <property type="nucleotide sequence ID" value="XM_026698064.1"/>
</dbReference>
<evidence type="ECO:0000256" key="14">
    <source>
        <dbReference type="ARBA" id="ARBA00023136"/>
    </source>
</evidence>
<reference evidence="17" key="2">
    <citation type="submission" date="2025-09" db="UniProtKB">
        <authorList>
            <consortium name="Ensembl"/>
        </authorList>
    </citation>
    <scope>IDENTIFICATION</scope>
</reference>
<dbReference type="PANTHER" id="PTHR17097">
    <property type="entry name" value="NADH-UBIQUINONE OXIDOREDUCTASE KFYI SUBUNIT"/>
    <property type="match status" value="1"/>
</dbReference>
<evidence type="ECO:0000256" key="13">
    <source>
        <dbReference type="ARBA" id="ARBA00023128"/>
    </source>
</evidence>
<keyword evidence="10" id="KW-0809">Transit peptide</keyword>
<comment type="function">
    <text evidence="1">Accessory subunit of the mitochondrial membrane respiratory chain NADH dehydrogenase (Complex I), that is believed not to be involved in catalysis. Complex I functions in the transfer of electrons from NADH to the respiratory chain. The immediate electron acceptor for the enzyme is believed to be ubiquinone.</text>
</comment>
<dbReference type="OrthoDB" id="9900059at2759"/>
<evidence type="ECO:0000256" key="8">
    <source>
        <dbReference type="ARBA" id="ARBA00022692"/>
    </source>
</evidence>
<dbReference type="PANTHER" id="PTHR17097:SF0">
    <property type="entry name" value="NADH DEHYDROGENASE [UBIQUINONE] 1 SUBUNIT C1, MITOCHONDRIAL"/>
    <property type="match status" value="1"/>
</dbReference>
<evidence type="ECO:0000313" key="17">
    <source>
        <dbReference type="Ensembl" id="ENSPTXP00000014229.1"/>
    </source>
</evidence>
<evidence type="ECO:0000256" key="1">
    <source>
        <dbReference type="ARBA" id="ARBA00003195"/>
    </source>
</evidence>
<proteinExistence type="inferred from homology"/>
<dbReference type="GeneID" id="113434725"/>
<keyword evidence="13" id="KW-0496">Mitochondrion</keyword>
<keyword evidence="7" id="KW-0679">Respiratory chain</keyword>
<evidence type="ECO:0000256" key="7">
    <source>
        <dbReference type="ARBA" id="ARBA00022660"/>
    </source>
</evidence>
<evidence type="ECO:0000256" key="10">
    <source>
        <dbReference type="ARBA" id="ARBA00022946"/>
    </source>
</evidence>
<gene>
    <name evidence="17" type="primary">NDUFC1</name>
</gene>
<comment type="similarity">
    <text evidence="3">Belongs to the complex I NDUFC1 subunit family.</text>
</comment>